<dbReference type="Proteomes" id="UP000281553">
    <property type="component" value="Unassembled WGS sequence"/>
</dbReference>
<dbReference type="EMBL" id="UYRU01078316">
    <property type="protein sequence ID" value="VDN29037.1"/>
    <property type="molecule type" value="Genomic_DNA"/>
</dbReference>
<organism evidence="1 2">
    <name type="scientific">Dibothriocephalus latus</name>
    <name type="common">Fish tapeworm</name>
    <name type="synonym">Diphyllobothrium latum</name>
    <dbReference type="NCBI Taxonomy" id="60516"/>
    <lineage>
        <taxon>Eukaryota</taxon>
        <taxon>Metazoa</taxon>
        <taxon>Spiralia</taxon>
        <taxon>Lophotrochozoa</taxon>
        <taxon>Platyhelminthes</taxon>
        <taxon>Cestoda</taxon>
        <taxon>Eucestoda</taxon>
        <taxon>Diphyllobothriidea</taxon>
        <taxon>Diphyllobothriidae</taxon>
        <taxon>Dibothriocephalus</taxon>
    </lineage>
</organism>
<proteinExistence type="predicted"/>
<accession>A0A3P7N2W9</accession>
<evidence type="ECO:0000313" key="1">
    <source>
        <dbReference type="EMBL" id="VDN29037.1"/>
    </source>
</evidence>
<feature type="non-terminal residue" evidence="1">
    <location>
        <position position="129"/>
    </location>
</feature>
<dbReference type="AlphaFoldDB" id="A0A3P7N2W9"/>
<name>A0A3P7N2W9_DIBLA</name>
<reference evidence="1 2" key="1">
    <citation type="submission" date="2018-11" db="EMBL/GenBank/DDBJ databases">
        <authorList>
            <consortium name="Pathogen Informatics"/>
        </authorList>
    </citation>
    <scope>NUCLEOTIDE SEQUENCE [LARGE SCALE GENOMIC DNA]</scope>
</reference>
<protein>
    <submittedName>
        <fullName evidence="1">Uncharacterized protein</fullName>
    </submittedName>
</protein>
<keyword evidence="2" id="KW-1185">Reference proteome</keyword>
<evidence type="ECO:0000313" key="2">
    <source>
        <dbReference type="Proteomes" id="UP000281553"/>
    </source>
</evidence>
<gene>
    <name evidence="1" type="ORF">DILT_LOCUS15289</name>
</gene>
<sequence>MPFSPGAKLPELPFADQHFLSDPKSALDFLTEARAEFEAAALLGTTGSTGSAPVGSNSLPLSVSQLLGALVGITGLGDANKFGGPPTAGLLPPSVLAASDPLLNAVLKLVNPLPPPPPSSAEVFSTTPT</sequence>